<evidence type="ECO:0000313" key="2">
    <source>
        <dbReference type="Proteomes" id="UP000789920"/>
    </source>
</evidence>
<comment type="caution">
    <text evidence="1">The sequence shown here is derived from an EMBL/GenBank/DDBJ whole genome shotgun (WGS) entry which is preliminary data.</text>
</comment>
<name>A0ACA9PV52_9GLOM</name>
<dbReference type="Proteomes" id="UP000789920">
    <property type="component" value="Unassembled WGS sequence"/>
</dbReference>
<accession>A0ACA9PV52</accession>
<evidence type="ECO:0000313" key="1">
    <source>
        <dbReference type="EMBL" id="CAG8722409.1"/>
    </source>
</evidence>
<reference evidence="1" key="1">
    <citation type="submission" date="2021-06" db="EMBL/GenBank/DDBJ databases">
        <authorList>
            <person name="Kallberg Y."/>
            <person name="Tangrot J."/>
            <person name="Rosling A."/>
        </authorList>
    </citation>
    <scope>NUCLEOTIDE SEQUENCE</scope>
    <source>
        <strain evidence="1">MA461A</strain>
    </source>
</reference>
<feature type="non-terminal residue" evidence="1">
    <location>
        <position position="201"/>
    </location>
</feature>
<gene>
    <name evidence="1" type="ORF">RPERSI_LOCUS11408</name>
</gene>
<organism evidence="1 2">
    <name type="scientific">Racocetra persica</name>
    <dbReference type="NCBI Taxonomy" id="160502"/>
    <lineage>
        <taxon>Eukaryota</taxon>
        <taxon>Fungi</taxon>
        <taxon>Fungi incertae sedis</taxon>
        <taxon>Mucoromycota</taxon>
        <taxon>Glomeromycotina</taxon>
        <taxon>Glomeromycetes</taxon>
        <taxon>Diversisporales</taxon>
        <taxon>Gigasporaceae</taxon>
        <taxon>Racocetra</taxon>
    </lineage>
</organism>
<feature type="non-terminal residue" evidence="1">
    <location>
        <position position="1"/>
    </location>
</feature>
<sequence>NQARLSSIYEKLQTNNAFQKWYHDLVRSKKDSREYSEKDYNKCKKHHRKPVDRNDSRCKIKGAVLEIVDNNNSENKILVTLYQIKYLELLNLLDPKEYSVQIKGGNEELKPTSEQKFNNTKLFSSFVNRLDYIVEFKKFRNDNEKPYKEEYSCCKIRMIFHRRLPEDFFNFKFEIEFNHDITKEKARKILEKKYGRFEELD</sequence>
<dbReference type="EMBL" id="CAJVQC010023478">
    <property type="protein sequence ID" value="CAG8722409.1"/>
    <property type="molecule type" value="Genomic_DNA"/>
</dbReference>
<protein>
    <submittedName>
        <fullName evidence="1">8424_t:CDS:1</fullName>
    </submittedName>
</protein>
<keyword evidence="2" id="KW-1185">Reference proteome</keyword>
<proteinExistence type="predicted"/>